<evidence type="ECO:0000256" key="7">
    <source>
        <dbReference type="ARBA" id="ARBA00022777"/>
    </source>
</evidence>
<evidence type="ECO:0000256" key="3">
    <source>
        <dbReference type="ARBA" id="ARBA00022490"/>
    </source>
</evidence>
<keyword evidence="2" id="KW-0813">Transport</keyword>
<dbReference type="GO" id="GO:0005737">
    <property type="term" value="C:cytoplasm"/>
    <property type="evidence" value="ECO:0007669"/>
    <property type="project" value="UniProtKB-SubCell"/>
</dbReference>
<dbReference type="Gene3D" id="3.40.930.10">
    <property type="entry name" value="Mannitol-specific EII, Chain A"/>
    <property type="match status" value="1"/>
</dbReference>
<dbReference type="EMBL" id="BMOI01000009">
    <property type="protein sequence ID" value="GGL04303.1"/>
    <property type="molecule type" value="Genomic_DNA"/>
</dbReference>
<dbReference type="Pfam" id="PF00359">
    <property type="entry name" value="PTS_EIIA_2"/>
    <property type="match status" value="1"/>
</dbReference>
<comment type="function">
    <text evidence="8">The phosphoenolpyruvate-dependent sugar phosphotransferase system (sugar PTS), a major carbohydrate active transport system, catalyzes the phosphorylation of incoming sugar substrates concomitantly with their translocation across the cell membrane. The enzyme II UlaABC PTS system is involved in ascorbate transport.</text>
</comment>
<dbReference type="InterPro" id="IPR002178">
    <property type="entry name" value="PTS_EIIA_type-2_dom"/>
</dbReference>
<comment type="subcellular location">
    <subcellularLocation>
        <location evidence="1">Cytoplasm</location>
    </subcellularLocation>
</comment>
<dbReference type="Proteomes" id="UP000648535">
    <property type="component" value="Unassembled WGS sequence"/>
</dbReference>
<reference evidence="13" key="1">
    <citation type="journal article" date="2014" name="Int. J. Syst. Evol. Microbiol.">
        <title>Complete genome sequence of Corynebacterium casei LMG S-19264T (=DSM 44701T), isolated from a smear-ripened cheese.</title>
        <authorList>
            <consortium name="US DOE Joint Genome Institute (JGI-PGF)"/>
            <person name="Walter F."/>
            <person name="Albersmeier A."/>
            <person name="Kalinowski J."/>
            <person name="Ruckert C."/>
        </authorList>
    </citation>
    <scope>NUCLEOTIDE SEQUENCE</scope>
    <source>
        <strain evidence="13">JCM 1480</strain>
    </source>
</reference>
<reference evidence="13" key="2">
    <citation type="submission" date="2020-09" db="EMBL/GenBank/DDBJ databases">
        <authorList>
            <person name="Sun Q."/>
            <person name="Ohkuma M."/>
        </authorList>
    </citation>
    <scope>NUCLEOTIDE SEQUENCE</scope>
    <source>
        <strain evidence="13">JCM 1480</strain>
    </source>
</reference>
<evidence type="ECO:0000313" key="14">
    <source>
        <dbReference type="Proteomes" id="UP000648535"/>
    </source>
</evidence>
<evidence type="ECO:0000256" key="2">
    <source>
        <dbReference type="ARBA" id="ARBA00022448"/>
    </source>
</evidence>
<name>A0A8H9GDI5_9MICO</name>
<dbReference type="PROSITE" id="PS51094">
    <property type="entry name" value="PTS_EIIA_TYPE_2"/>
    <property type="match status" value="1"/>
</dbReference>
<keyword evidence="7" id="KW-0418">Kinase</keyword>
<evidence type="ECO:0000256" key="11">
    <source>
        <dbReference type="SAM" id="MobiDB-lite"/>
    </source>
</evidence>
<dbReference type="InterPro" id="IPR016152">
    <property type="entry name" value="PTrfase/Anion_transptr"/>
</dbReference>
<dbReference type="PANTHER" id="PTHR36203:SF1">
    <property type="entry name" value="ASCORBATE-SPECIFIC PTS SYSTEM EIIA COMPONENT"/>
    <property type="match status" value="1"/>
</dbReference>
<dbReference type="CDD" id="cd00211">
    <property type="entry name" value="PTS_IIA_fru"/>
    <property type="match status" value="1"/>
</dbReference>
<dbReference type="GO" id="GO:0016301">
    <property type="term" value="F:kinase activity"/>
    <property type="evidence" value="ECO:0007669"/>
    <property type="project" value="UniProtKB-KW"/>
</dbReference>
<evidence type="ECO:0000256" key="4">
    <source>
        <dbReference type="ARBA" id="ARBA00022553"/>
    </source>
</evidence>
<keyword evidence="4" id="KW-0597">Phosphoprotein</keyword>
<dbReference type="AlphaFoldDB" id="A0A8H9GDI5"/>
<keyword evidence="6" id="KW-0598">Phosphotransferase system</keyword>
<protein>
    <recommendedName>
        <fullName evidence="9">Ascorbate-specific PTS system EIIA component</fullName>
    </recommendedName>
    <alternativeName>
        <fullName evidence="10">Ascorbate-specific phosphotransferase enzyme IIA component</fullName>
    </alternativeName>
</protein>
<dbReference type="RefSeq" id="WP_175329399.1">
    <property type="nucleotide sequence ID" value="NZ_BMOI01000009.1"/>
</dbReference>
<evidence type="ECO:0000313" key="13">
    <source>
        <dbReference type="EMBL" id="GGL04303.1"/>
    </source>
</evidence>
<dbReference type="GO" id="GO:0009401">
    <property type="term" value="P:phosphoenolpyruvate-dependent sugar phosphotransferase system"/>
    <property type="evidence" value="ECO:0007669"/>
    <property type="project" value="UniProtKB-KW"/>
</dbReference>
<evidence type="ECO:0000256" key="9">
    <source>
        <dbReference type="ARBA" id="ARBA00041175"/>
    </source>
</evidence>
<sequence>MPLPPLPDDAVVLGASASSWREALRIAGGALVASGATTEPYTAAMVDMVEEHGPYIVISPGLAFAHARPGAAVLRDGLAVVTLAEPVAFGHPHNDPVRVVLGLAVAEVGTHLESIGEIANTFNDPTVTTRLASAASAAEVRAILGVAASGAAGAEPSGAAGAAGAESSGAAGAAEADS</sequence>
<evidence type="ECO:0000256" key="8">
    <source>
        <dbReference type="ARBA" id="ARBA00037387"/>
    </source>
</evidence>
<feature type="region of interest" description="Disordered" evidence="11">
    <location>
        <begin position="152"/>
        <end position="178"/>
    </location>
</feature>
<dbReference type="PANTHER" id="PTHR36203">
    <property type="entry name" value="ASCORBATE-SPECIFIC PTS SYSTEM EIIA COMPONENT"/>
    <property type="match status" value="1"/>
</dbReference>
<accession>A0A8H9GDI5</accession>
<feature type="domain" description="PTS EIIA type-2" evidence="12">
    <location>
        <begin position="4"/>
        <end position="147"/>
    </location>
</feature>
<evidence type="ECO:0000256" key="6">
    <source>
        <dbReference type="ARBA" id="ARBA00022683"/>
    </source>
</evidence>
<evidence type="ECO:0000259" key="12">
    <source>
        <dbReference type="PROSITE" id="PS51094"/>
    </source>
</evidence>
<proteinExistence type="predicted"/>
<evidence type="ECO:0000256" key="10">
    <source>
        <dbReference type="ARBA" id="ARBA00042072"/>
    </source>
</evidence>
<dbReference type="InterPro" id="IPR051351">
    <property type="entry name" value="Ascorbate-PTS_EIIA_comp"/>
</dbReference>
<keyword evidence="5" id="KW-0808">Transferase</keyword>
<gene>
    <name evidence="13" type="ORF">GCM10009769_23060</name>
</gene>
<keyword evidence="3" id="KW-0963">Cytoplasm</keyword>
<organism evidence="13 14">
    <name type="scientific">Curtobacterium luteum</name>
    <dbReference type="NCBI Taxonomy" id="33881"/>
    <lineage>
        <taxon>Bacteria</taxon>
        <taxon>Bacillati</taxon>
        <taxon>Actinomycetota</taxon>
        <taxon>Actinomycetes</taxon>
        <taxon>Micrococcales</taxon>
        <taxon>Microbacteriaceae</taxon>
        <taxon>Curtobacterium</taxon>
    </lineage>
</organism>
<evidence type="ECO:0000256" key="1">
    <source>
        <dbReference type="ARBA" id="ARBA00004496"/>
    </source>
</evidence>
<dbReference type="SUPFAM" id="SSF55804">
    <property type="entry name" value="Phoshotransferase/anion transport protein"/>
    <property type="match status" value="1"/>
</dbReference>
<comment type="caution">
    <text evidence="13">The sequence shown here is derived from an EMBL/GenBank/DDBJ whole genome shotgun (WGS) entry which is preliminary data.</text>
</comment>
<evidence type="ECO:0000256" key="5">
    <source>
        <dbReference type="ARBA" id="ARBA00022679"/>
    </source>
</evidence>